<keyword evidence="3" id="KW-1185">Reference proteome</keyword>
<dbReference type="PANTHER" id="PTHR43355">
    <property type="entry name" value="FLAVIN REDUCTASE (NADPH)"/>
    <property type="match status" value="1"/>
</dbReference>
<dbReference type="InterPro" id="IPR051606">
    <property type="entry name" value="Polyketide_Oxido-like"/>
</dbReference>
<protein>
    <submittedName>
        <fullName evidence="2">NAD(P)H-binding protein</fullName>
    </submittedName>
</protein>
<reference evidence="2 3" key="1">
    <citation type="submission" date="2024-01" db="EMBL/GenBank/DDBJ databases">
        <title>Genome analysis.</title>
        <authorList>
            <person name="Zhang K."/>
        </authorList>
    </citation>
    <scope>NUCLEOTIDE SEQUENCE [LARGE SCALE GENOMIC DNA]</scope>
    <source>
        <strain evidence="2 3">CGMCC 4.1753</strain>
    </source>
</reference>
<feature type="domain" description="NAD(P)-binding" evidence="1">
    <location>
        <begin position="7"/>
        <end position="202"/>
    </location>
</feature>
<dbReference type="Proteomes" id="UP001353952">
    <property type="component" value="Unassembled WGS sequence"/>
</dbReference>
<proteinExistence type="predicted"/>
<organism evidence="2 3">
    <name type="scientific">Streptomyces violaceochromogenes</name>
    <dbReference type="NCBI Taxonomy" id="67377"/>
    <lineage>
        <taxon>Bacteria</taxon>
        <taxon>Bacillati</taxon>
        <taxon>Actinomycetota</taxon>
        <taxon>Actinomycetes</taxon>
        <taxon>Kitasatosporales</taxon>
        <taxon>Streptomycetaceae</taxon>
        <taxon>Streptomyces</taxon>
    </lineage>
</organism>
<dbReference type="Gene3D" id="3.40.50.720">
    <property type="entry name" value="NAD(P)-binding Rossmann-like Domain"/>
    <property type="match status" value="1"/>
</dbReference>
<comment type="caution">
    <text evidence="2">The sequence shown here is derived from an EMBL/GenBank/DDBJ whole genome shotgun (WGS) entry which is preliminary data.</text>
</comment>
<name>A0ABU6M624_9ACTN</name>
<evidence type="ECO:0000313" key="2">
    <source>
        <dbReference type="EMBL" id="MEC7057231.1"/>
    </source>
</evidence>
<dbReference type="EMBL" id="JAYXNZ010000002">
    <property type="protein sequence ID" value="MEC7057231.1"/>
    <property type="molecule type" value="Genomic_DNA"/>
</dbReference>
<gene>
    <name evidence="2" type="ORF">RFN57_33830</name>
</gene>
<dbReference type="RefSeq" id="WP_191848483.1">
    <property type="nucleotide sequence ID" value="NZ_BMUO01000012.1"/>
</dbReference>
<evidence type="ECO:0000259" key="1">
    <source>
        <dbReference type="Pfam" id="PF13460"/>
    </source>
</evidence>
<dbReference type="Pfam" id="PF13460">
    <property type="entry name" value="NAD_binding_10"/>
    <property type="match status" value="1"/>
</dbReference>
<dbReference type="SUPFAM" id="SSF51735">
    <property type="entry name" value="NAD(P)-binding Rossmann-fold domains"/>
    <property type="match status" value="1"/>
</dbReference>
<dbReference type="PANTHER" id="PTHR43355:SF2">
    <property type="entry name" value="FLAVIN REDUCTASE (NADPH)"/>
    <property type="match status" value="1"/>
</dbReference>
<accession>A0ABU6M624</accession>
<evidence type="ECO:0000313" key="3">
    <source>
        <dbReference type="Proteomes" id="UP001353952"/>
    </source>
</evidence>
<dbReference type="InterPro" id="IPR016040">
    <property type="entry name" value="NAD(P)-bd_dom"/>
</dbReference>
<sequence length="242" mass="26678">MKLAVFGANSSTGRHLTEQALAAGHTVTAVVRRPGEFPLSDPHLRTCGADVTDRDAVERAIAGQDAVVSILGVPYGRRPVTVLSRGITHITDAMALHGVKRLVTVTSRLLAVHADRTAGEEPLRERFMYRRVIYPFLTTLGRTLYDDMVRMEQIVRATDLDWTIVRPSALFNTDTVSPYHFGPPQSPGLYTSRIDLAHSLLTEVTGNEHVHSVVAVFTTQGVPTFGDVLKKEVMRIGSWDHK</sequence>
<dbReference type="InterPro" id="IPR036291">
    <property type="entry name" value="NAD(P)-bd_dom_sf"/>
</dbReference>